<name>D8QDV0_SCHCM</name>
<dbReference type="InParanoid" id="D8QDV0"/>
<evidence type="ECO:0000313" key="1">
    <source>
        <dbReference type="EMBL" id="EFI93745.1"/>
    </source>
</evidence>
<dbReference type="OMA" id="WTTSARP"/>
<dbReference type="eggNOG" id="ENOG502S3RR">
    <property type="taxonomic scope" value="Eukaryota"/>
</dbReference>
<reference evidence="1 2" key="1">
    <citation type="journal article" date="2010" name="Nat. Biotechnol.">
        <title>Genome sequence of the model mushroom Schizophyllum commune.</title>
        <authorList>
            <person name="Ohm R.A."/>
            <person name="de Jong J.F."/>
            <person name="Lugones L.G."/>
            <person name="Aerts A."/>
            <person name="Kothe E."/>
            <person name="Stajich J.E."/>
            <person name="de Vries R.P."/>
            <person name="Record E."/>
            <person name="Levasseur A."/>
            <person name="Baker S.E."/>
            <person name="Bartholomew K.A."/>
            <person name="Coutinho P.M."/>
            <person name="Erdmann S."/>
            <person name="Fowler T.J."/>
            <person name="Gathman A.C."/>
            <person name="Lombard V."/>
            <person name="Henrissat B."/>
            <person name="Knabe N."/>
            <person name="Kuees U."/>
            <person name="Lilly W.W."/>
            <person name="Lindquist E."/>
            <person name="Lucas S."/>
            <person name="Magnuson J.K."/>
            <person name="Piumi F."/>
            <person name="Raudaskoski M."/>
            <person name="Salamov A."/>
            <person name="Schmutz J."/>
            <person name="Schwarze F.W.M.R."/>
            <person name="vanKuyk P.A."/>
            <person name="Horton J.S."/>
            <person name="Grigoriev I.V."/>
            <person name="Woesten H.A.B."/>
        </authorList>
    </citation>
    <scope>NUCLEOTIDE SEQUENCE [LARGE SCALE GENOMIC DNA]</scope>
    <source>
        <strain evidence="2">H4-8 / FGSC 9210</strain>
    </source>
</reference>
<dbReference type="VEuPathDB" id="FungiDB:SCHCODRAFT_02637077"/>
<dbReference type="GeneID" id="9590447"/>
<accession>D8QDV0</accession>
<feature type="non-terminal residue" evidence="1">
    <location>
        <position position="461"/>
    </location>
</feature>
<gene>
    <name evidence="1" type="ORF">SCHCODRAFT_112036</name>
</gene>
<dbReference type="KEGG" id="scm:SCHCO_02637077"/>
<dbReference type="Proteomes" id="UP000007431">
    <property type="component" value="Unassembled WGS sequence"/>
</dbReference>
<keyword evidence="2" id="KW-1185">Reference proteome</keyword>
<proteinExistence type="predicted"/>
<sequence>MVEVSTLGPIDPSSVPNLEAEKERQAPWIMRKLVGSMTGRIVMSSYESFRAAGTSVVCLSPWGDSSPLLLPCIRFRDLAVHGVIAATGGTAAIAAPVMHGPLADMIVSTVGDSILVELSMEAGFKGATSLANDLVFDKTAKLLIPLHAGILETTGVQVLTITLKYKHTRDDAALGFFRSSVHEDPSLFASVLDYLAVEKGWFSPYLFASGRRPAIPRTMKPDVVFCHGPFLNGDYQVGKALLTQSALEIKFCEPPPPSEEEEKPAEKHDFLSMPQNIPSLSSVFSRSRTPSPEPALAVPETPIPPRRLVMVVLGLKPFRSIWSSSARPSESVIKYVLFNGCPAIVVPAKVGAPLVAWNTLTLEQLWKIPLPAEDDEGSTDKTKQKGDKFRGVVDVLYEYMDFCIDWSRVEVAEVQEEEQKKKAVKDAIALLVAAAIRTGDSKEAKKEVDADRAGIAIWRIP</sequence>
<dbReference type="AlphaFoldDB" id="D8QDV0"/>
<protein>
    <submittedName>
        <fullName evidence="1">Uncharacterized protein</fullName>
    </submittedName>
</protein>
<dbReference type="HOGENOM" id="CLU_034572_0_0_1"/>
<dbReference type="STRING" id="578458.D8QDV0"/>
<dbReference type="OrthoDB" id="3351042at2759"/>
<evidence type="ECO:0000313" key="2">
    <source>
        <dbReference type="Proteomes" id="UP000007431"/>
    </source>
</evidence>
<organism evidence="2">
    <name type="scientific">Schizophyllum commune (strain H4-8 / FGSC 9210)</name>
    <name type="common">Split gill fungus</name>
    <dbReference type="NCBI Taxonomy" id="578458"/>
    <lineage>
        <taxon>Eukaryota</taxon>
        <taxon>Fungi</taxon>
        <taxon>Dikarya</taxon>
        <taxon>Basidiomycota</taxon>
        <taxon>Agaricomycotina</taxon>
        <taxon>Agaricomycetes</taxon>
        <taxon>Agaricomycetidae</taxon>
        <taxon>Agaricales</taxon>
        <taxon>Schizophyllaceae</taxon>
        <taxon>Schizophyllum</taxon>
    </lineage>
</organism>
<dbReference type="EMBL" id="GL377310">
    <property type="protein sequence ID" value="EFI93745.1"/>
    <property type="molecule type" value="Genomic_DNA"/>
</dbReference>
<dbReference type="RefSeq" id="XP_003028648.1">
    <property type="nucleotide sequence ID" value="XM_003028602.1"/>
</dbReference>